<dbReference type="Pfam" id="PF04280">
    <property type="entry name" value="Tim44"/>
    <property type="match status" value="1"/>
</dbReference>
<evidence type="ECO:0000259" key="3">
    <source>
        <dbReference type="SMART" id="SM00978"/>
    </source>
</evidence>
<keyword evidence="2" id="KW-1133">Transmembrane helix</keyword>
<feature type="transmembrane region" description="Helical" evidence="2">
    <location>
        <begin position="107"/>
        <end position="126"/>
    </location>
</feature>
<keyword evidence="2" id="KW-0472">Membrane</keyword>
<evidence type="ECO:0000256" key="1">
    <source>
        <dbReference type="SAM" id="MobiDB-lite"/>
    </source>
</evidence>
<dbReference type="RefSeq" id="WP_377030558.1">
    <property type="nucleotide sequence ID" value="NZ_JBHOMY010000060.1"/>
</dbReference>
<proteinExistence type="predicted"/>
<feature type="compositionally biased region" description="Low complexity" evidence="1">
    <location>
        <begin position="47"/>
        <end position="73"/>
    </location>
</feature>
<dbReference type="PANTHER" id="PTHR41542">
    <property type="entry name" value="BLL5807 PROTEIN"/>
    <property type="match status" value="1"/>
</dbReference>
<organism evidence="4 5">
    <name type="scientific">Microvirga arabica</name>
    <dbReference type="NCBI Taxonomy" id="1128671"/>
    <lineage>
        <taxon>Bacteria</taxon>
        <taxon>Pseudomonadati</taxon>
        <taxon>Pseudomonadota</taxon>
        <taxon>Alphaproteobacteria</taxon>
        <taxon>Hyphomicrobiales</taxon>
        <taxon>Methylobacteriaceae</taxon>
        <taxon>Microvirga</taxon>
    </lineage>
</organism>
<protein>
    <submittedName>
        <fullName evidence="4">TIM44-like domain-containing protein</fullName>
    </submittedName>
</protein>
<dbReference type="Proteomes" id="UP001593940">
    <property type="component" value="Unassembled WGS sequence"/>
</dbReference>
<dbReference type="EMBL" id="JBHOMY010000060">
    <property type="protein sequence ID" value="MFC1458652.1"/>
    <property type="molecule type" value="Genomic_DNA"/>
</dbReference>
<dbReference type="InterPro" id="IPR007379">
    <property type="entry name" value="Tim44-like_dom"/>
</dbReference>
<dbReference type="SUPFAM" id="SSF54427">
    <property type="entry name" value="NTF2-like"/>
    <property type="match status" value="1"/>
</dbReference>
<keyword evidence="5" id="KW-1185">Reference proteome</keyword>
<dbReference type="Gene3D" id="3.10.450.240">
    <property type="match status" value="1"/>
</dbReference>
<dbReference type="PANTHER" id="PTHR41542:SF1">
    <property type="entry name" value="BLL5807 PROTEIN"/>
    <property type="match status" value="1"/>
</dbReference>
<evidence type="ECO:0000313" key="4">
    <source>
        <dbReference type="EMBL" id="MFC1458652.1"/>
    </source>
</evidence>
<dbReference type="InterPro" id="IPR032710">
    <property type="entry name" value="NTF2-like_dom_sf"/>
</dbReference>
<feature type="region of interest" description="Disordered" evidence="1">
    <location>
        <begin position="1"/>
        <end position="22"/>
    </location>
</feature>
<feature type="transmembrane region" description="Helical" evidence="2">
    <location>
        <begin position="132"/>
        <end position="153"/>
    </location>
</feature>
<reference evidence="4 5" key="1">
    <citation type="submission" date="2024-09" db="EMBL/GenBank/DDBJ databases">
        <title>Nodulacao em especies de Leguminosae Basais da Amazonia e Caracterizacao dos Rizobios e Bacterias Associadas aos Nodulos.</title>
        <authorList>
            <person name="Jambeiro I.C.A."/>
            <person name="Lopes I.S."/>
            <person name="Aguiar E.R.G.R."/>
            <person name="Santos A.F.J."/>
            <person name="Dos Santos J.M.F."/>
            <person name="Gross E."/>
        </authorList>
    </citation>
    <scope>NUCLEOTIDE SEQUENCE [LARGE SCALE GENOMIC DNA]</scope>
    <source>
        <strain evidence="4 5">BRUESC1165</strain>
    </source>
</reference>
<name>A0ABV6YBJ1_9HYPH</name>
<evidence type="ECO:0000313" key="5">
    <source>
        <dbReference type="Proteomes" id="UP001593940"/>
    </source>
</evidence>
<evidence type="ECO:0000256" key="2">
    <source>
        <dbReference type="SAM" id="Phobius"/>
    </source>
</evidence>
<feature type="domain" description="Tim44-like" evidence="3">
    <location>
        <begin position="196"/>
        <end position="343"/>
    </location>
</feature>
<feature type="region of interest" description="Disordered" evidence="1">
    <location>
        <begin position="45"/>
        <end position="98"/>
    </location>
</feature>
<feature type="compositionally biased region" description="Polar residues" evidence="1">
    <location>
        <begin position="74"/>
        <end position="84"/>
    </location>
</feature>
<comment type="caution">
    <text evidence="4">The sequence shown here is derived from an EMBL/GenBank/DDBJ whole genome shotgun (WGS) entry which is preliminary data.</text>
</comment>
<gene>
    <name evidence="4" type="ORF">ACETIH_18510</name>
</gene>
<sequence>MQQSPTDRGNDQPRRKAASPFRRGRFAFALTGALVVAMTGMAEARSKGSMGSRGSRTFDAPPATQTAPSAAQPLQRSQTTPSQVQPRPATPSAQAAQPARSRFGGGFFAGLLGAGLLGALFGAGLFGGLGSLASILGFLAQASLIGGLVFLVIRFFRRRQQPALAGASAGSPMQRSTLGGMVPLGGGAAAGGMRAAAAASTASASQPRTQEFAIGPEDYAAFEQALGDIQMAYGREDVAALWTLATPEMAGYFQEELNDNARKGSREAISGVKLLQGDLAEAWREGPTDYATVAMRYAITEQTIDRASGNAVAGEPEKTEEVTEIWTFRRDNGAFWKLSAIQQVA</sequence>
<keyword evidence="2" id="KW-0812">Transmembrane</keyword>
<accession>A0ABV6YBJ1</accession>
<feature type="compositionally biased region" description="Low complexity" evidence="1">
    <location>
        <begin position="85"/>
        <end position="98"/>
    </location>
</feature>
<dbReference type="SMART" id="SM00978">
    <property type="entry name" value="Tim44"/>
    <property type="match status" value="1"/>
</dbReference>